<proteinExistence type="predicted"/>
<dbReference type="AlphaFoldDB" id="A0AAW8U172"/>
<name>A0AAW8U172_9ENTE</name>
<dbReference type="EMBL" id="JARQBZ010000006">
    <property type="protein sequence ID" value="MDT2833263.1"/>
    <property type="molecule type" value="Genomic_DNA"/>
</dbReference>
<protein>
    <recommendedName>
        <fullName evidence="4">DUF2273 domain-containing protein</fullName>
    </recommendedName>
</protein>
<evidence type="ECO:0008006" key="4">
    <source>
        <dbReference type="Google" id="ProtNLM"/>
    </source>
</evidence>
<gene>
    <name evidence="2" type="ORF">P7H70_04295</name>
</gene>
<feature type="transmembrane region" description="Helical" evidence="1">
    <location>
        <begin position="12"/>
        <end position="33"/>
    </location>
</feature>
<keyword evidence="1" id="KW-0472">Membrane</keyword>
<organism evidence="2 3">
    <name type="scientific">Vagococcus carniphilus</name>
    <dbReference type="NCBI Taxonomy" id="218144"/>
    <lineage>
        <taxon>Bacteria</taxon>
        <taxon>Bacillati</taxon>
        <taxon>Bacillota</taxon>
        <taxon>Bacilli</taxon>
        <taxon>Lactobacillales</taxon>
        <taxon>Enterococcaceae</taxon>
        <taxon>Vagococcus</taxon>
    </lineage>
</organism>
<reference evidence="2" key="1">
    <citation type="submission" date="2023-03" db="EMBL/GenBank/DDBJ databases">
        <authorList>
            <person name="Shen W."/>
            <person name="Cai J."/>
        </authorList>
    </citation>
    <scope>NUCLEOTIDE SEQUENCE</scope>
    <source>
        <strain evidence="2">P96-3</strain>
    </source>
</reference>
<dbReference type="RefSeq" id="WP_311876070.1">
    <property type="nucleotide sequence ID" value="NZ_JARQBZ010000006.1"/>
</dbReference>
<comment type="caution">
    <text evidence="2">The sequence shown here is derived from an EMBL/GenBank/DDBJ whole genome shotgun (WGS) entry which is preliminary data.</text>
</comment>
<keyword evidence="1" id="KW-1133">Transmembrane helix</keyword>
<feature type="transmembrane region" description="Helical" evidence="1">
    <location>
        <begin position="39"/>
        <end position="58"/>
    </location>
</feature>
<accession>A0AAW8U172</accession>
<keyword evidence="1" id="KW-0812">Transmembrane</keyword>
<evidence type="ECO:0000256" key="1">
    <source>
        <dbReference type="SAM" id="Phobius"/>
    </source>
</evidence>
<sequence>MIKYYKKFSNQHPYWHVIFVLVLASLVGILIEYVVNKNFIGSGIYATFFLGLIEIIRVRKNNLS</sequence>
<evidence type="ECO:0000313" key="2">
    <source>
        <dbReference type="EMBL" id="MDT2833263.1"/>
    </source>
</evidence>
<dbReference type="Proteomes" id="UP001268577">
    <property type="component" value="Unassembled WGS sequence"/>
</dbReference>
<evidence type="ECO:0000313" key="3">
    <source>
        <dbReference type="Proteomes" id="UP001268577"/>
    </source>
</evidence>